<evidence type="ECO:0000256" key="10">
    <source>
        <dbReference type="PIRSR" id="PIRSR004682-4"/>
    </source>
</evidence>
<evidence type="ECO:0000256" key="9">
    <source>
        <dbReference type="PIRSR" id="PIRSR004682-3"/>
    </source>
</evidence>
<dbReference type="PIRSF" id="PIRSF004682">
    <property type="entry name" value="GmhB"/>
    <property type="match status" value="1"/>
</dbReference>
<dbReference type="RefSeq" id="WP_203781530.1">
    <property type="nucleotide sequence ID" value="NZ_BOMV01000026.1"/>
</dbReference>
<dbReference type="GO" id="GO:0005737">
    <property type="term" value="C:cytoplasm"/>
    <property type="evidence" value="ECO:0007669"/>
    <property type="project" value="UniProtKB-SubCell"/>
</dbReference>
<evidence type="ECO:0000256" key="5">
    <source>
        <dbReference type="ARBA" id="ARBA00023277"/>
    </source>
</evidence>
<feature type="site" description="Contributes to substrate recognition" evidence="9">
    <location>
        <position position="118"/>
    </location>
</feature>
<dbReference type="GO" id="GO:0016791">
    <property type="term" value="F:phosphatase activity"/>
    <property type="evidence" value="ECO:0007669"/>
    <property type="project" value="InterPro"/>
</dbReference>
<evidence type="ECO:0000256" key="2">
    <source>
        <dbReference type="ARBA" id="ARBA00022490"/>
    </source>
</evidence>
<comment type="subcellular location">
    <subcellularLocation>
        <location evidence="1 7">Cytoplasm</location>
    </subcellularLocation>
</comment>
<evidence type="ECO:0000256" key="7">
    <source>
        <dbReference type="PIRNR" id="PIRNR004682"/>
    </source>
</evidence>
<evidence type="ECO:0000256" key="8">
    <source>
        <dbReference type="PIRSR" id="PIRSR004682-1"/>
    </source>
</evidence>
<sequence length="204" mass="21442">MEPVFVPGPKTGEPSFETPFGLLCDRDGTIIEDRPRYVRSPADITFLPGAAGALSRAVQVGFTVVLITNQSAVGRGLLALAEAVRLNEVFVAQLTAAGVPVAGTLLCPHAPDSGCPCRKPAPGMVLAALRRFELDEKNTILVGDAKRDIMAAHGAGVRGILVRTGHGRRAEHDVANDPVLAGTDVVDNLDEAVRLAARHLGRSN</sequence>
<evidence type="ECO:0000256" key="4">
    <source>
        <dbReference type="ARBA" id="ARBA00022801"/>
    </source>
</evidence>
<feature type="binding site" evidence="10">
    <location>
        <position position="107"/>
    </location>
    <ligand>
        <name>Zn(2+)</name>
        <dbReference type="ChEBI" id="CHEBI:29105"/>
    </ligand>
</feature>
<feature type="site" description="Stabilizes the phosphoryl group" evidence="9">
    <location>
        <position position="68"/>
    </location>
</feature>
<gene>
    <name evidence="11" type="ORF">Ari01nite_26940</name>
</gene>
<feature type="binding site" evidence="10">
    <location>
        <position position="109"/>
    </location>
    <ligand>
        <name>Zn(2+)</name>
        <dbReference type="ChEBI" id="CHEBI:29105"/>
    </ligand>
</feature>
<evidence type="ECO:0000256" key="3">
    <source>
        <dbReference type="ARBA" id="ARBA00022723"/>
    </source>
</evidence>
<feature type="active site" description="Proton donor" evidence="8">
    <location>
        <position position="27"/>
    </location>
</feature>
<dbReference type="InterPro" id="IPR006549">
    <property type="entry name" value="HAD-SF_hydro_IIIA"/>
</dbReference>
<evidence type="ECO:0000256" key="6">
    <source>
        <dbReference type="ARBA" id="ARBA00031828"/>
    </source>
</evidence>
<feature type="site" description="Stabilizes the phosphoryl group" evidence="9">
    <location>
        <position position="119"/>
    </location>
</feature>
<dbReference type="NCBIfam" id="TIGR01656">
    <property type="entry name" value="Histidinol-ppas"/>
    <property type="match status" value="1"/>
</dbReference>
<keyword evidence="2 7" id="KW-0963">Cytoplasm</keyword>
<keyword evidence="3 10" id="KW-0479">Metal-binding</keyword>
<comment type="similarity">
    <text evidence="7">Belongs to the gmhB family.</text>
</comment>
<reference evidence="11" key="1">
    <citation type="submission" date="2021-01" db="EMBL/GenBank/DDBJ databases">
        <title>Whole genome shotgun sequence of Actinoplanes rishiriensis NBRC 108556.</title>
        <authorList>
            <person name="Komaki H."/>
            <person name="Tamura T."/>
        </authorList>
    </citation>
    <scope>NUCLEOTIDE SEQUENCE</scope>
    <source>
        <strain evidence="11">NBRC 108556</strain>
    </source>
</reference>
<feature type="binding site" evidence="10">
    <location>
        <position position="115"/>
    </location>
    <ligand>
        <name>Zn(2+)</name>
        <dbReference type="ChEBI" id="CHEBI:29105"/>
    </ligand>
</feature>
<dbReference type="Proteomes" id="UP000636960">
    <property type="component" value="Unassembled WGS sequence"/>
</dbReference>
<evidence type="ECO:0000313" key="11">
    <source>
        <dbReference type="EMBL" id="GIE95229.1"/>
    </source>
</evidence>
<comment type="caution">
    <text evidence="11">The sequence shown here is derived from an EMBL/GenBank/DDBJ whole genome shotgun (WGS) entry which is preliminary data.</text>
</comment>
<feature type="binding site" evidence="10">
    <location>
        <position position="27"/>
    </location>
    <ligand>
        <name>Mg(2+)</name>
        <dbReference type="ChEBI" id="CHEBI:18420"/>
    </ligand>
</feature>
<dbReference type="AlphaFoldDB" id="A0A919MUD9"/>
<dbReference type="InterPro" id="IPR036412">
    <property type="entry name" value="HAD-like_sf"/>
</dbReference>
<organism evidence="11 12">
    <name type="scientific">Paractinoplanes rishiriensis</name>
    <dbReference type="NCBI Taxonomy" id="1050105"/>
    <lineage>
        <taxon>Bacteria</taxon>
        <taxon>Bacillati</taxon>
        <taxon>Actinomycetota</taxon>
        <taxon>Actinomycetes</taxon>
        <taxon>Micromonosporales</taxon>
        <taxon>Micromonosporaceae</taxon>
        <taxon>Paractinoplanes</taxon>
    </lineage>
</organism>
<dbReference type="NCBIfam" id="TIGR01662">
    <property type="entry name" value="HAD-SF-IIIA"/>
    <property type="match status" value="1"/>
</dbReference>
<dbReference type="Pfam" id="PF13242">
    <property type="entry name" value="Hydrolase_like"/>
    <property type="match status" value="1"/>
</dbReference>
<dbReference type="SUPFAM" id="SSF56784">
    <property type="entry name" value="HAD-like"/>
    <property type="match status" value="1"/>
</dbReference>
<dbReference type="GO" id="GO:0005975">
    <property type="term" value="P:carbohydrate metabolic process"/>
    <property type="evidence" value="ECO:0007669"/>
    <property type="project" value="InterPro"/>
</dbReference>
<evidence type="ECO:0000256" key="1">
    <source>
        <dbReference type="ARBA" id="ARBA00004496"/>
    </source>
</evidence>
<feature type="binding site" evidence="10">
    <location>
        <position position="117"/>
    </location>
    <ligand>
        <name>Zn(2+)</name>
        <dbReference type="ChEBI" id="CHEBI:29105"/>
    </ligand>
</feature>
<name>A0A919MUD9_9ACTN</name>
<dbReference type="InterPro" id="IPR023214">
    <property type="entry name" value="HAD_sf"/>
</dbReference>
<dbReference type="GO" id="GO:0046872">
    <property type="term" value="F:metal ion binding"/>
    <property type="evidence" value="ECO:0007669"/>
    <property type="project" value="UniProtKB-KW"/>
</dbReference>
<proteinExistence type="inferred from homology"/>
<feature type="active site" description="Nucleophile" evidence="8">
    <location>
        <position position="25"/>
    </location>
</feature>
<dbReference type="InterPro" id="IPR006543">
    <property type="entry name" value="Histidinol-phos"/>
</dbReference>
<dbReference type="EC" id="3.1.3.-" evidence="7"/>
<accession>A0A919MUD9</accession>
<feature type="binding site" evidence="10">
    <location>
        <position position="25"/>
    </location>
    <ligand>
        <name>Mg(2+)</name>
        <dbReference type="ChEBI" id="CHEBI:18420"/>
    </ligand>
</feature>
<protein>
    <recommendedName>
        <fullName evidence="6 7">D,D-heptose 1,7-bisphosphate phosphatase</fullName>
        <ecNumber evidence="7">3.1.3.-</ecNumber>
    </recommendedName>
</protein>
<dbReference type="EMBL" id="BOMV01000026">
    <property type="protein sequence ID" value="GIE95229.1"/>
    <property type="molecule type" value="Genomic_DNA"/>
</dbReference>
<keyword evidence="12" id="KW-1185">Reference proteome</keyword>
<dbReference type="InterPro" id="IPR004446">
    <property type="entry name" value="Heptose_bisP_phosphatase"/>
</dbReference>
<comment type="cofactor">
    <cofactor evidence="10">
        <name>Zn(2+)</name>
        <dbReference type="ChEBI" id="CHEBI:29105"/>
    </cofactor>
</comment>
<feature type="binding site" evidence="10">
    <location>
        <position position="144"/>
    </location>
    <ligand>
        <name>Mg(2+)</name>
        <dbReference type="ChEBI" id="CHEBI:18420"/>
    </ligand>
</feature>
<keyword evidence="4 7" id="KW-0378">Hydrolase</keyword>
<dbReference type="PANTHER" id="PTHR42891">
    <property type="entry name" value="D-GLYCERO-BETA-D-MANNO-HEPTOSE-1,7-BISPHOSPHATE 7-PHOSPHATASE"/>
    <property type="match status" value="1"/>
</dbReference>
<keyword evidence="10" id="KW-0460">Magnesium</keyword>
<comment type="cofactor">
    <cofactor evidence="10">
        <name>Mg(2+)</name>
        <dbReference type="ChEBI" id="CHEBI:18420"/>
    </cofactor>
</comment>
<dbReference type="Gene3D" id="3.40.50.1000">
    <property type="entry name" value="HAD superfamily/HAD-like"/>
    <property type="match status" value="1"/>
</dbReference>
<evidence type="ECO:0000313" key="12">
    <source>
        <dbReference type="Proteomes" id="UP000636960"/>
    </source>
</evidence>
<keyword evidence="10" id="KW-0862">Zinc</keyword>
<keyword evidence="5 7" id="KW-0119">Carbohydrate metabolism</keyword>
<dbReference type="PANTHER" id="PTHR42891:SF1">
    <property type="entry name" value="D-GLYCERO-BETA-D-MANNO-HEPTOSE-1,7-BISPHOSPHATE 7-PHOSPHATASE"/>
    <property type="match status" value="1"/>
</dbReference>